<dbReference type="Gene3D" id="3.30.457.10">
    <property type="entry name" value="Copper amine oxidase-like, N-terminal domain"/>
    <property type="match status" value="1"/>
</dbReference>
<feature type="domain" description="Copper amine oxidase-like N-terminal" evidence="2">
    <location>
        <begin position="374"/>
        <end position="432"/>
    </location>
</feature>
<keyword evidence="4" id="KW-1185">Reference proteome</keyword>
<dbReference type="PANTHER" id="PTHR13833:SF71">
    <property type="entry name" value="NHL DOMAIN-CONTAINING PROTEIN"/>
    <property type="match status" value="1"/>
</dbReference>
<dbReference type="PANTHER" id="PTHR13833">
    <property type="match status" value="1"/>
</dbReference>
<evidence type="ECO:0000313" key="4">
    <source>
        <dbReference type="Proteomes" id="UP001222800"/>
    </source>
</evidence>
<evidence type="ECO:0000259" key="2">
    <source>
        <dbReference type="Pfam" id="PF07833"/>
    </source>
</evidence>
<dbReference type="Proteomes" id="UP001222800">
    <property type="component" value="Chromosome"/>
</dbReference>
<dbReference type="InterPro" id="IPR001258">
    <property type="entry name" value="NHL_repeat"/>
</dbReference>
<dbReference type="InterPro" id="IPR012854">
    <property type="entry name" value="Cu_amine_oxidase-like_N"/>
</dbReference>
<dbReference type="InterPro" id="IPR036582">
    <property type="entry name" value="Mao_N_sf"/>
</dbReference>
<dbReference type="InterPro" id="IPR011042">
    <property type="entry name" value="6-blade_b-propeller_TolB-like"/>
</dbReference>
<protein>
    <submittedName>
        <fullName evidence="3">Stalk domain-containing protein</fullName>
    </submittedName>
</protein>
<organism evidence="3 4">
    <name type="scientific">Tepidibacter hydrothermalis</name>
    <dbReference type="NCBI Taxonomy" id="3036126"/>
    <lineage>
        <taxon>Bacteria</taxon>
        <taxon>Bacillati</taxon>
        <taxon>Bacillota</taxon>
        <taxon>Clostridia</taxon>
        <taxon>Peptostreptococcales</taxon>
        <taxon>Peptostreptococcaceae</taxon>
        <taxon>Tepidibacter</taxon>
    </lineage>
</organism>
<keyword evidence="1" id="KW-0677">Repeat</keyword>
<accession>A0ABY8EC92</accession>
<dbReference type="EMBL" id="CP120733">
    <property type="protein sequence ID" value="WFD10526.1"/>
    <property type="molecule type" value="Genomic_DNA"/>
</dbReference>
<dbReference type="SUPFAM" id="SSF101898">
    <property type="entry name" value="NHL repeat"/>
    <property type="match status" value="1"/>
</dbReference>
<reference evidence="3 4" key="1">
    <citation type="submission" date="2023-03" db="EMBL/GenBank/DDBJ databases">
        <title>Complete genome sequence of Tepidibacter sp. SWIR-1, isolated from a deep-sea hydrothermal vent.</title>
        <authorList>
            <person name="Li X."/>
        </authorList>
    </citation>
    <scope>NUCLEOTIDE SEQUENCE [LARGE SCALE GENOMIC DNA]</scope>
    <source>
        <strain evidence="3 4">SWIR-1</strain>
    </source>
</reference>
<name>A0ABY8EC92_9FIRM</name>
<dbReference type="SUPFAM" id="SSF55383">
    <property type="entry name" value="Copper amine oxidase, domain N"/>
    <property type="match status" value="1"/>
</dbReference>
<dbReference type="Pfam" id="PF01436">
    <property type="entry name" value="NHL"/>
    <property type="match status" value="2"/>
</dbReference>
<dbReference type="Pfam" id="PF07833">
    <property type="entry name" value="Cu_amine_oxidN1"/>
    <property type="match status" value="1"/>
</dbReference>
<gene>
    <name evidence="3" type="ORF">P4S50_00200</name>
</gene>
<proteinExistence type="predicted"/>
<dbReference type="RefSeq" id="WP_277732493.1">
    <property type="nucleotide sequence ID" value="NZ_CP120733.1"/>
</dbReference>
<dbReference type="Gene3D" id="2.120.10.30">
    <property type="entry name" value="TolB, C-terminal domain"/>
    <property type="match status" value="3"/>
</dbReference>
<evidence type="ECO:0000313" key="3">
    <source>
        <dbReference type="EMBL" id="WFD10526.1"/>
    </source>
</evidence>
<evidence type="ECO:0000256" key="1">
    <source>
        <dbReference type="ARBA" id="ARBA00022737"/>
    </source>
</evidence>
<sequence>MKKCRLIIVTIISFMVMNLIGFSQELEMDLYTGTGESGYKDGARLESKFNMPYGIFMNDDGELIIVDSYNNRIRKIKDDKVITIAGFCEELDSMGFPLGGYIDTDPLKSQFNKPKDAVMNSKGEIFITDTGNNVIRKISKGKVYTFAGTEVAGYKDGKNTEAQFNTPLGISIDKQDNIYVADSLNNVIRKITPKGEVSTFAGKYSLDGGYKDGLTKESMFNEPSDITIDKKGNMYIADSGNQLIRKIEDGDVATIAGSMGTVIHGTSYIQGGYKDGYGSDAKFNFPKGIDVADDGTIFVADTWNNKVRAIKTDGQVITIFNSNFNAPVDVLYNSGYLYISDMWNNGIKRIDIDLNNLIDISNENKKSDEIQIWVNDKKVDVFDAKPYIEEGKTMVPIRSICEAFGATVTWNEKTEEIEVKKGDFYKKLKLNKDPFVIRNGRSFVHIRYLGEAMGFDVKWIPEYYKVEIKDKE</sequence>